<name>A0A5B1BP50_MYCSI</name>
<keyword evidence="2" id="KW-1185">Reference proteome</keyword>
<dbReference type="Proteomes" id="UP000324701">
    <property type="component" value="Unassembled WGS sequence"/>
</dbReference>
<dbReference type="AlphaFoldDB" id="A0A5B1BP50"/>
<protein>
    <submittedName>
        <fullName evidence="1">Uncharacterized protein</fullName>
    </submittedName>
</protein>
<sequence>MDDPIEDGQAWAQRQQAAFPQWVTCYGGGVADLWDFGLDSLDRMTYIVFGGFSTPQAIDDPANAGFSGAAAWYLGEIVRRRDPKKRRWARCDYGYDAGDYVVEPVAKTHRWWKNPRGDLRAVARAGDPMWLRSSYTYYVAPLWDKPWPAWIHSSETGSWRWDEAANRWWSQRDQWIYSIAGLLALLTARQPDVVLDYSTASLHTLEGFVVNDSVCQDPLIRDAITAYVGECLLRVGGGKWIWDVHPEHLTNGFPVVRRSIGRVSPAHLIDYALARRDGQTFTRIHCAWIAEAEDCRRRGPGYVLGRELTPGLDSIRQRAYTVKHWADLKQAQFADWVAAYGVGRQWDFSAGSLEGLAQVILEHCAPGTFFLDAECGDDFIDGAVWYFGETLHRAIPSRWSFTASNAERTGEGRHGLTIAINDLYEAYEVSYPSAVYLVQELDRVLRPWGYTGKPEASPDHLRHMYELWATTAIRHRIEKSQRRREAVKRRAGRRRSDREVLECWLAERQDEFLRWIAQFGSGQEWDFSVDSLDALEVLIRQVASGPEELLEDKVNADFFEGAAWYLGEVTRRQAPDAVRWDYDRTYLADPHLSGCYHVHECLAEVYAKEGGVLRAWHEKKVRLIQRSAAAGDGEVGRRPQVSDIGPNH</sequence>
<organism evidence="1 2">
    <name type="scientific">Mycobacterium simiae</name>
    <name type="common">Mycobacterium habana</name>
    <dbReference type="NCBI Taxonomy" id="1784"/>
    <lineage>
        <taxon>Bacteria</taxon>
        <taxon>Bacillati</taxon>
        <taxon>Actinomycetota</taxon>
        <taxon>Actinomycetes</taxon>
        <taxon>Mycobacteriales</taxon>
        <taxon>Mycobacteriaceae</taxon>
        <taxon>Mycobacterium</taxon>
        <taxon>Mycobacterium simiae complex</taxon>
    </lineage>
</organism>
<evidence type="ECO:0000313" key="1">
    <source>
        <dbReference type="EMBL" id="KAA1249862.1"/>
    </source>
</evidence>
<gene>
    <name evidence="1" type="ORF">F0Q45_12720</name>
</gene>
<proteinExistence type="predicted"/>
<comment type="caution">
    <text evidence="1">The sequence shown here is derived from an EMBL/GenBank/DDBJ whole genome shotgun (WGS) entry which is preliminary data.</text>
</comment>
<evidence type="ECO:0000313" key="2">
    <source>
        <dbReference type="Proteomes" id="UP000324701"/>
    </source>
</evidence>
<reference evidence="1 2" key="1">
    <citation type="submission" date="2019-09" db="EMBL/GenBank/DDBJ databases">
        <title>Report of infection by Mycobacterium simiae a patient suffering from pulmonary tuberculosis.</title>
        <authorList>
            <person name="Mohanty P.S."/>
            <person name="Bansal A.K."/>
            <person name="Singh H."/>
            <person name="Sharma S."/>
            <person name="Patil S.A."/>
            <person name="Upadhaya P."/>
            <person name="Singh P.K."/>
            <person name="Kumar D."/>
            <person name="Kumar S."/>
            <person name="Singh R.K."/>
            <person name="Chaudhary B."/>
        </authorList>
    </citation>
    <scope>NUCLEOTIDE SEQUENCE [LARGE SCALE GENOMIC DNA]</scope>
    <source>
        <strain evidence="1 2">JAL-560-SIM</strain>
    </source>
</reference>
<accession>A0A5B1BP50</accession>
<dbReference type="OrthoDB" id="5189878at2"/>
<dbReference type="EMBL" id="VTZN01000069">
    <property type="protein sequence ID" value="KAA1249862.1"/>
    <property type="molecule type" value="Genomic_DNA"/>
</dbReference>
<dbReference type="RefSeq" id="WP_149654293.1">
    <property type="nucleotide sequence ID" value="NZ_VTZN01000069.1"/>
</dbReference>